<proteinExistence type="predicted"/>
<name>A0A811V1Z4_CERCA</name>
<protein>
    <submittedName>
        <fullName evidence="1">(Mediterranean fruit fly) hypothetical protein</fullName>
    </submittedName>
</protein>
<reference evidence="1" key="1">
    <citation type="submission" date="2020-11" db="EMBL/GenBank/DDBJ databases">
        <authorList>
            <person name="Whitehead M."/>
        </authorList>
    </citation>
    <scope>NUCLEOTIDE SEQUENCE</scope>
    <source>
        <strain evidence="1">EGII</strain>
    </source>
</reference>
<keyword evidence="2" id="KW-1185">Reference proteome</keyword>
<evidence type="ECO:0000313" key="1">
    <source>
        <dbReference type="EMBL" id="CAD7005499.1"/>
    </source>
</evidence>
<dbReference type="AlphaFoldDB" id="A0A811V1Z4"/>
<dbReference type="Proteomes" id="UP000606786">
    <property type="component" value="Unassembled WGS sequence"/>
</dbReference>
<evidence type="ECO:0000313" key="2">
    <source>
        <dbReference type="Proteomes" id="UP000606786"/>
    </source>
</evidence>
<dbReference type="EMBL" id="CAJHJT010000034">
    <property type="protein sequence ID" value="CAD7005499.1"/>
    <property type="molecule type" value="Genomic_DNA"/>
</dbReference>
<organism evidence="1 2">
    <name type="scientific">Ceratitis capitata</name>
    <name type="common">Mediterranean fruit fly</name>
    <name type="synonym">Tephritis capitata</name>
    <dbReference type="NCBI Taxonomy" id="7213"/>
    <lineage>
        <taxon>Eukaryota</taxon>
        <taxon>Metazoa</taxon>
        <taxon>Ecdysozoa</taxon>
        <taxon>Arthropoda</taxon>
        <taxon>Hexapoda</taxon>
        <taxon>Insecta</taxon>
        <taxon>Pterygota</taxon>
        <taxon>Neoptera</taxon>
        <taxon>Endopterygota</taxon>
        <taxon>Diptera</taxon>
        <taxon>Brachycera</taxon>
        <taxon>Muscomorpha</taxon>
        <taxon>Tephritoidea</taxon>
        <taxon>Tephritidae</taxon>
        <taxon>Ceratitis</taxon>
        <taxon>Ceratitis</taxon>
    </lineage>
</organism>
<gene>
    <name evidence="1" type="ORF">CCAP1982_LOCUS13859</name>
</gene>
<sequence>MTIKQDITIYKNAYIHTYIQPERQQKGSQIQLRRSYKSQQEYVTTYSSIHLSAQLVENHANEASLKILPIILITFSRLLNSLESSVRDLINSFCARLKLCYQIHGESHKLYLRAMCGVVVKKGRRQG</sequence>
<comment type="caution">
    <text evidence="1">The sequence shown here is derived from an EMBL/GenBank/DDBJ whole genome shotgun (WGS) entry which is preliminary data.</text>
</comment>
<accession>A0A811V1Z4</accession>